<sequence>MHAHHHKNPNHTKAKNHMNPTISGESLSKTFTSGSTRVRAINNVSVSFTHSGVHLLMGESGSGKSTLINLLAGLDIPDSGSVYAEGVTVSDQSEAGRAQFRLRHIAVIFQDDNLIAELTNTENIALPLWAQGKSKSDATEIAHEAMRKLGIESLGRRHPGEVSGGQRQRVGVARALASGQHILLADEPTGALDSTTSEGLFELLGDLAHDNQMCVIVATHEALRLRHHPPGRANRRMNRRLTAQTLRIWTRSKHRISLSCPFAVVIACFIALYLTLSSFALTGSQKRISYLDGHDASITISQAQTTLHPAQGTVIDRLRKSGARNISVITTGSSFQVDGLRTTGLSTGFHDRIQYMEWASGSPASRYHLTAGHWPSSPGEVALSEPLAARLHDPSRIHVFSDTSRLQVVGTFHDAYATDALVAIGAASGWKSMSAAASKRIPVTVAHRGIRLGWPAAQHRHTLIQHAVRDSD</sequence>
<dbReference type="GO" id="GO:0005886">
    <property type="term" value="C:plasma membrane"/>
    <property type="evidence" value="ECO:0007669"/>
    <property type="project" value="TreeGrafter"/>
</dbReference>
<evidence type="ECO:0000256" key="4">
    <source>
        <dbReference type="SAM" id="MobiDB-lite"/>
    </source>
</evidence>
<keyword evidence="5" id="KW-1133">Transmembrane helix</keyword>
<organism evidence="7 8">
    <name type="scientific">[Propionibacterium] namnetense SK182B-JCVI</name>
    <dbReference type="NCBI Taxonomy" id="1051006"/>
    <lineage>
        <taxon>Bacteria</taxon>
        <taxon>Bacillati</taxon>
        <taxon>Actinomycetota</taxon>
        <taxon>Actinomycetes</taxon>
        <taxon>Propionibacteriales</taxon>
        <taxon>Propionibacteriaceae</taxon>
        <taxon>Cutibacterium</taxon>
    </lineage>
</organism>
<keyword evidence="5" id="KW-0472">Membrane</keyword>
<dbReference type="eggNOG" id="COG1136">
    <property type="taxonomic scope" value="Bacteria"/>
</dbReference>
<evidence type="ECO:0000313" key="7">
    <source>
        <dbReference type="EMBL" id="EGR97426.1"/>
    </source>
</evidence>
<dbReference type="GO" id="GO:0022857">
    <property type="term" value="F:transmembrane transporter activity"/>
    <property type="evidence" value="ECO:0007669"/>
    <property type="project" value="TreeGrafter"/>
</dbReference>
<dbReference type="CDD" id="cd03255">
    <property type="entry name" value="ABC_MJ0796_LolCDE_FtsE"/>
    <property type="match status" value="1"/>
</dbReference>
<feature type="compositionally biased region" description="Basic residues" evidence="4">
    <location>
        <begin position="1"/>
        <end position="16"/>
    </location>
</feature>
<dbReference type="SUPFAM" id="SSF52540">
    <property type="entry name" value="P-loop containing nucleoside triphosphate hydrolases"/>
    <property type="match status" value="1"/>
</dbReference>
<keyword evidence="2" id="KW-0547">Nucleotide-binding</keyword>
<dbReference type="InterPro" id="IPR027417">
    <property type="entry name" value="P-loop_NTPase"/>
</dbReference>
<dbReference type="InterPro" id="IPR017911">
    <property type="entry name" value="MacB-like_ATP-bd"/>
</dbReference>
<dbReference type="SMART" id="SM00382">
    <property type="entry name" value="AAA"/>
    <property type="match status" value="1"/>
</dbReference>
<keyword evidence="3 7" id="KW-0067">ATP-binding</keyword>
<feature type="region of interest" description="Disordered" evidence="4">
    <location>
        <begin position="1"/>
        <end position="29"/>
    </location>
</feature>
<dbReference type="PATRIC" id="fig|1051006.4.peg.769"/>
<protein>
    <submittedName>
        <fullName evidence="7">ABC transporter, ATP-binding protein</fullName>
    </submittedName>
</protein>
<accession>F9NUC1</accession>
<dbReference type="InterPro" id="IPR003593">
    <property type="entry name" value="AAA+_ATPase"/>
</dbReference>
<evidence type="ECO:0000259" key="6">
    <source>
        <dbReference type="PROSITE" id="PS50893"/>
    </source>
</evidence>
<dbReference type="Gene3D" id="3.40.50.300">
    <property type="entry name" value="P-loop containing nucleotide triphosphate hydrolases"/>
    <property type="match status" value="1"/>
</dbReference>
<evidence type="ECO:0000256" key="5">
    <source>
        <dbReference type="SAM" id="Phobius"/>
    </source>
</evidence>
<dbReference type="PROSITE" id="PS00211">
    <property type="entry name" value="ABC_TRANSPORTER_1"/>
    <property type="match status" value="1"/>
</dbReference>
<evidence type="ECO:0000256" key="2">
    <source>
        <dbReference type="ARBA" id="ARBA00022741"/>
    </source>
</evidence>
<dbReference type="AlphaFoldDB" id="F9NUC1"/>
<keyword evidence="5" id="KW-0812">Transmembrane</keyword>
<keyword evidence="1" id="KW-0813">Transport</keyword>
<evidence type="ECO:0000256" key="1">
    <source>
        <dbReference type="ARBA" id="ARBA00022448"/>
    </source>
</evidence>
<comment type="caution">
    <text evidence="7">The sequence shown here is derived from an EMBL/GenBank/DDBJ whole genome shotgun (WGS) entry which is preliminary data.</text>
</comment>
<feature type="compositionally biased region" description="Polar residues" evidence="4">
    <location>
        <begin position="18"/>
        <end position="29"/>
    </location>
</feature>
<dbReference type="GO" id="GO:0005524">
    <property type="term" value="F:ATP binding"/>
    <property type="evidence" value="ECO:0007669"/>
    <property type="project" value="UniProtKB-KW"/>
</dbReference>
<dbReference type="InterPro" id="IPR003439">
    <property type="entry name" value="ABC_transporter-like_ATP-bd"/>
</dbReference>
<gene>
    <name evidence="7" type="ORF">HMPREF1162_0652</name>
</gene>
<dbReference type="PANTHER" id="PTHR24220">
    <property type="entry name" value="IMPORT ATP-BINDING PROTEIN"/>
    <property type="match status" value="1"/>
</dbReference>
<evidence type="ECO:0000256" key="3">
    <source>
        <dbReference type="ARBA" id="ARBA00022840"/>
    </source>
</evidence>
<proteinExistence type="predicted"/>
<dbReference type="InterPro" id="IPR015854">
    <property type="entry name" value="ABC_transpr_LolD-like"/>
</dbReference>
<evidence type="ECO:0000313" key="8">
    <source>
        <dbReference type="Proteomes" id="UP000007832"/>
    </source>
</evidence>
<dbReference type="GO" id="GO:0016887">
    <property type="term" value="F:ATP hydrolysis activity"/>
    <property type="evidence" value="ECO:0007669"/>
    <property type="project" value="InterPro"/>
</dbReference>
<dbReference type="STRING" id="1574624.GCA_001642025_00176"/>
<dbReference type="PROSITE" id="PS50893">
    <property type="entry name" value="ABC_TRANSPORTER_2"/>
    <property type="match status" value="1"/>
</dbReference>
<feature type="transmembrane region" description="Helical" evidence="5">
    <location>
        <begin position="256"/>
        <end position="276"/>
    </location>
</feature>
<dbReference type="Pfam" id="PF00005">
    <property type="entry name" value="ABC_tran"/>
    <property type="match status" value="1"/>
</dbReference>
<dbReference type="Proteomes" id="UP000007832">
    <property type="component" value="Unassembled WGS sequence"/>
</dbReference>
<reference evidence="7 8" key="1">
    <citation type="submission" date="2011-07" db="EMBL/GenBank/DDBJ databases">
        <title>Genome Sequence of Propionibacterium acnes SK182B-JCVI.</title>
        <authorList>
            <person name="Durkin A.S."/>
            <person name="Madupu R."/>
            <person name="Hostetler J."/>
            <person name="Radune D."/>
            <person name="Torralba M."/>
            <person name="Methe B."/>
            <person name="Sutton G."/>
            <person name="Strausberg R.L."/>
            <person name="Nelson K.E."/>
        </authorList>
    </citation>
    <scope>NUCLEOTIDE SEQUENCE [LARGE SCALE GENOMIC DNA]</scope>
    <source>
        <strain evidence="7 8">SK182B-JCVI</strain>
    </source>
</reference>
<dbReference type="InterPro" id="IPR017871">
    <property type="entry name" value="ABC_transporter-like_CS"/>
</dbReference>
<name>F9NUC1_9ACTN</name>
<dbReference type="EMBL" id="AFUN01000007">
    <property type="protein sequence ID" value="EGR97426.1"/>
    <property type="molecule type" value="Genomic_DNA"/>
</dbReference>
<feature type="domain" description="ABC transporter" evidence="6">
    <location>
        <begin position="22"/>
        <end position="270"/>
    </location>
</feature>